<accession>A0ABS0YVS1</accession>
<dbReference type="EMBL" id="JAEMHK010000015">
    <property type="protein sequence ID" value="MBJ6802063.1"/>
    <property type="molecule type" value="Genomic_DNA"/>
</dbReference>
<gene>
    <name evidence="1" type="ORF">JFN90_18200</name>
</gene>
<proteinExistence type="predicted"/>
<comment type="caution">
    <text evidence="1">The sequence shown here is derived from an EMBL/GenBank/DDBJ whole genome shotgun (WGS) entry which is preliminary data.</text>
</comment>
<sequence>MEDDLNITLGGNWYVVEDGDDLRSIPISEGNTIDLLSEEWRWCDVVTKEKGYFMVFWATNNAGGPCLFIEDAPWVPQEIIEWLEELGSNCRD</sequence>
<protein>
    <submittedName>
        <fullName evidence="1">Uncharacterized protein</fullName>
    </submittedName>
</protein>
<evidence type="ECO:0000313" key="1">
    <source>
        <dbReference type="EMBL" id="MBJ6802063.1"/>
    </source>
</evidence>
<dbReference type="Proteomes" id="UP000641025">
    <property type="component" value="Unassembled WGS sequence"/>
</dbReference>
<name>A0ABS0YVS1_9BACT</name>
<keyword evidence="2" id="KW-1185">Reference proteome</keyword>
<dbReference type="RefSeq" id="WP_199396540.1">
    <property type="nucleotide sequence ID" value="NZ_JAEMHK010000015.1"/>
</dbReference>
<evidence type="ECO:0000313" key="2">
    <source>
        <dbReference type="Proteomes" id="UP000641025"/>
    </source>
</evidence>
<organism evidence="1 2">
    <name type="scientific">Geomonas propionica</name>
    <dbReference type="NCBI Taxonomy" id="2798582"/>
    <lineage>
        <taxon>Bacteria</taxon>
        <taxon>Pseudomonadati</taxon>
        <taxon>Thermodesulfobacteriota</taxon>
        <taxon>Desulfuromonadia</taxon>
        <taxon>Geobacterales</taxon>
        <taxon>Geobacteraceae</taxon>
        <taxon>Geomonas</taxon>
    </lineage>
</organism>
<reference evidence="1 2" key="1">
    <citation type="submission" date="2020-12" db="EMBL/GenBank/DDBJ databases">
        <title>Geomonas sp. Red259, isolated from paddy soil.</title>
        <authorList>
            <person name="Xu Z."/>
            <person name="Zhang Z."/>
            <person name="Masuda Y."/>
            <person name="Itoh H."/>
            <person name="Senoo K."/>
        </authorList>
    </citation>
    <scope>NUCLEOTIDE SEQUENCE [LARGE SCALE GENOMIC DNA]</scope>
    <source>
        <strain evidence="1 2">Red259</strain>
    </source>
</reference>